<feature type="domain" description="PAS" evidence="8">
    <location>
        <begin position="129"/>
        <end position="182"/>
    </location>
</feature>
<dbReference type="GO" id="GO:0030295">
    <property type="term" value="F:protein kinase activator activity"/>
    <property type="evidence" value="ECO:0007669"/>
    <property type="project" value="TreeGrafter"/>
</dbReference>
<evidence type="ECO:0000256" key="3">
    <source>
        <dbReference type="ARBA" id="ARBA00022553"/>
    </source>
</evidence>
<dbReference type="Pfam" id="PF13426">
    <property type="entry name" value="PAS_9"/>
    <property type="match status" value="1"/>
</dbReference>
<evidence type="ECO:0000259" key="7">
    <source>
        <dbReference type="PROSITE" id="PS50109"/>
    </source>
</evidence>
<evidence type="ECO:0000256" key="6">
    <source>
        <dbReference type="ARBA" id="ARBA00023136"/>
    </source>
</evidence>
<name>A0A7X4GG27_9SPHN</name>
<dbReference type="InterPro" id="IPR000014">
    <property type="entry name" value="PAS"/>
</dbReference>
<dbReference type="CDD" id="cd00075">
    <property type="entry name" value="HATPase"/>
    <property type="match status" value="1"/>
</dbReference>
<dbReference type="CDD" id="cd00082">
    <property type="entry name" value="HisKA"/>
    <property type="match status" value="1"/>
</dbReference>
<reference evidence="9 10" key="1">
    <citation type="submission" date="2019-12" db="EMBL/GenBank/DDBJ databases">
        <authorList>
            <person name="Feng G."/>
            <person name="Zhu H."/>
        </authorList>
    </citation>
    <scope>NUCLEOTIDE SEQUENCE [LARGE SCALE GENOMIC DNA]</scope>
    <source>
        <strain evidence="9 10">FGD1</strain>
    </source>
</reference>
<dbReference type="SUPFAM" id="SSF55785">
    <property type="entry name" value="PYP-like sensor domain (PAS domain)"/>
    <property type="match status" value="2"/>
</dbReference>
<evidence type="ECO:0000256" key="5">
    <source>
        <dbReference type="ARBA" id="ARBA00022777"/>
    </source>
</evidence>
<dbReference type="Pfam" id="PF00989">
    <property type="entry name" value="PAS"/>
    <property type="match status" value="1"/>
</dbReference>
<dbReference type="InterPro" id="IPR013767">
    <property type="entry name" value="PAS_fold"/>
</dbReference>
<dbReference type="SUPFAM" id="SSF55874">
    <property type="entry name" value="ATPase domain of HSP90 chaperone/DNA topoisomerase II/histidine kinase"/>
    <property type="match status" value="1"/>
</dbReference>
<dbReference type="Pfam" id="PF00512">
    <property type="entry name" value="HisKA"/>
    <property type="match status" value="1"/>
</dbReference>
<dbReference type="CDD" id="cd00130">
    <property type="entry name" value="PAS"/>
    <property type="match status" value="1"/>
</dbReference>
<feature type="domain" description="Histidine kinase" evidence="7">
    <location>
        <begin position="267"/>
        <end position="484"/>
    </location>
</feature>
<dbReference type="GO" id="GO:0006355">
    <property type="term" value="P:regulation of DNA-templated transcription"/>
    <property type="evidence" value="ECO:0007669"/>
    <property type="project" value="InterPro"/>
</dbReference>
<organism evidence="9 10">
    <name type="scientific">Novosphingobium silvae</name>
    <dbReference type="NCBI Taxonomy" id="2692619"/>
    <lineage>
        <taxon>Bacteria</taxon>
        <taxon>Pseudomonadati</taxon>
        <taxon>Pseudomonadota</taxon>
        <taxon>Alphaproteobacteria</taxon>
        <taxon>Sphingomonadales</taxon>
        <taxon>Sphingomonadaceae</taxon>
        <taxon>Novosphingobium</taxon>
    </lineage>
</organism>
<dbReference type="InterPro" id="IPR036097">
    <property type="entry name" value="HisK_dim/P_sf"/>
</dbReference>
<evidence type="ECO:0000256" key="4">
    <source>
        <dbReference type="ARBA" id="ARBA00022679"/>
    </source>
</evidence>
<dbReference type="GO" id="GO:0000155">
    <property type="term" value="F:phosphorelay sensor kinase activity"/>
    <property type="evidence" value="ECO:0007669"/>
    <property type="project" value="InterPro"/>
</dbReference>
<dbReference type="InterPro" id="IPR005467">
    <property type="entry name" value="His_kinase_dom"/>
</dbReference>
<dbReference type="PANTHER" id="PTHR42878:SF15">
    <property type="entry name" value="BACTERIOPHYTOCHROME"/>
    <property type="match status" value="1"/>
</dbReference>
<dbReference type="InterPro" id="IPR004358">
    <property type="entry name" value="Sig_transdc_His_kin-like_C"/>
</dbReference>
<dbReference type="PANTHER" id="PTHR42878">
    <property type="entry name" value="TWO-COMPONENT HISTIDINE KINASE"/>
    <property type="match status" value="1"/>
</dbReference>
<evidence type="ECO:0000313" key="10">
    <source>
        <dbReference type="Proteomes" id="UP000465810"/>
    </source>
</evidence>
<comment type="caution">
    <text evidence="9">The sequence shown here is derived from an EMBL/GenBank/DDBJ whole genome shotgun (WGS) entry which is preliminary data.</text>
</comment>
<dbReference type="GO" id="GO:0000156">
    <property type="term" value="F:phosphorelay response regulator activity"/>
    <property type="evidence" value="ECO:0007669"/>
    <property type="project" value="TreeGrafter"/>
</dbReference>
<evidence type="ECO:0000256" key="1">
    <source>
        <dbReference type="ARBA" id="ARBA00000085"/>
    </source>
</evidence>
<dbReference type="InterPro" id="IPR003661">
    <property type="entry name" value="HisK_dim/P_dom"/>
</dbReference>
<dbReference type="SMART" id="SM00091">
    <property type="entry name" value="PAS"/>
    <property type="match status" value="2"/>
</dbReference>
<dbReference type="InterPro" id="IPR036890">
    <property type="entry name" value="HATPase_C_sf"/>
</dbReference>
<dbReference type="Gene3D" id="3.30.450.20">
    <property type="entry name" value="PAS domain"/>
    <property type="match status" value="2"/>
</dbReference>
<protein>
    <recommendedName>
        <fullName evidence="2">histidine kinase</fullName>
        <ecNumber evidence="2">2.7.13.3</ecNumber>
    </recommendedName>
</protein>
<accession>A0A7X4GG27</accession>
<dbReference type="PROSITE" id="PS50109">
    <property type="entry name" value="HIS_KIN"/>
    <property type="match status" value="1"/>
</dbReference>
<dbReference type="Gene3D" id="1.10.287.130">
    <property type="match status" value="1"/>
</dbReference>
<dbReference type="SMART" id="SM00388">
    <property type="entry name" value="HisKA"/>
    <property type="match status" value="1"/>
</dbReference>
<dbReference type="InterPro" id="IPR050351">
    <property type="entry name" value="BphY/WalK/GraS-like"/>
</dbReference>
<dbReference type="InterPro" id="IPR035965">
    <property type="entry name" value="PAS-like_dom_sf"/>
</dbReference>
<dbReference type="GO" id="GO:0016020">
    <property type="term" value="C:membrane"/>
    <property type="evidence" value="ECO:0007669"/>
    <property type="project" value="UniProtKB-SubCell"/>
</dbReference>
<keyword evidence="3" id="KW-0597">Phosphoprotein</keyword>
<dbReference type="PROSITE" id="PS50112">
    <property type="entry name" value="PAS"/>
    <property type="match status" value="1"/>
</dbReference>
<evidence type="ECO:0000259" key="8">
    <source>
        <dbReference type="PROSITE" id="PS50112"/>
    </source>
</evidence>
<keyword evidence="5" id="KW-0418">Kinase</keyword>
<sequence length="491" mass="54102">MQLAPEIQAPLTHAPFGALIVEHSGVITWANSVCATLFAEPDPESLRLGLLFVWFCDEDAETLRQMFELFFAAPVAQRDPWTRKFVLNAADGSRPNVALTLAPVTGLEDGDGAQRAVVYLRNITREVTAERRFAQMFDTLPLGLVVVDGRGRIAQANPALASQFGYPVEDLIGRNLDILLPERYRIAHAGHVAAYSASPASRMMAPNEEITGLHSSGREFPVEIGLTRFENPGQSLCMAIVSDITFRKQSQTALQQTNAQLEEFTYVASHDLRSPLRGIADLVSWIREDLADEHGEDALPQAVRHNFDRITQRIERCEQMIDDLLSYARAGVRDPQVHRIDPRELVEEAMAMVVIPEGFEVEVDVDVAGGTLMAPRAPLSTSLRNLIANAVKHHGGTTGRIRIAMREEGRFSIFSVDDDGQGIPPGNEERIFKLFHRASPGTDGDGVGLAFTRRMINAHGGMVTARGQGELGGASFEVHWPRILLRESDDD</sequence>
<dbReference type="Gene3D" id="3.30.565.10">
    <property type="entry name" value="Histidine kinase-like ATPase, C-terminal domain"/>
    <property type="match status" value="1"/>
</dbReference>
<evidence type="ECO:0000313" key="9">
    <source>
        <dbReference type="EMBL" id="MYL97730.1"/>
    </source>
</evidence>
<dbReference type="AlphaFoldDB" id="A0A7X4GG27"/>
<keyword evidence="6" id="KW-0472">Membrane</keyword>
<dbReference type="SUPFAM" id="SSF47384">
    <property type="entry name" value="Homodimeric domain of signal transducing histidine kinase"/>
    <property type="match status" value="1"/>
</dbReference>
<dbReference type="SMART" id="SM00387">
    <property type="entry name" value="HATPase_c"/>
    <property type="match status" value="1"/>
</dbReference>
<dbReference type="GO" id="GO:0007234">
    <property type="term" value="P:osmosensory signaling via phosphorelay pathway"/>
    <property type="evidence" value="ECO:0007669"/>
    <property type="project" value="TreeGrafter"/>
</dbReference>
<evidence type="ECO:0000256" key="2">
    <source>
        <dbReference type="ARBA" id="ARBA00012438"/>
    </source>
</evidence>
<dbReference type="Proteomes" id="UP000465810">
    <property type="component" value="Unassembled WGS sequence"/>
</dbReference>
<keyword evidence="10" id="KW-1185">Reference proteome</keyword>
<proteinExistence type="predicted"/>
<comment type="catalytic activity">
    <reaction evidence="1">
        <text>ATP + protein L-histidine = ADP + protein N-phospho-L-histidine.</text>
        <dbReference type="EC" id="2.7.13.3"/>
    </reaction>
</comment>
<dbReference type="NCBIfam" id="TIGR00229">
    <property type="entry name" value="sensory_box"/>
    <property type="match status" value="1"/>
</dbReference>
<dbReference type="Pfam" id="PF02518">
    <property type="entry name" value="HATPase_c"/>
    <property type="match status" value="1"/>
</dbReference>
<dbReference type="InterPro" id="IPR003594">
    <property type="entry name" value="HATPase_dom"/>
</dbReference>
<gene>
    <name evidence="9" type="ORF">GR702_08065</name>
</gene>
<dbReference type="EC" id="2.7.13.3" evidence="2"/>
<keyword evidence="4" id="KW-0808">Transferase</keyword>
<dbReference type="EMBL" id="WVTD01000004">
    <property type="protein sequence ID" value="MYL97730.1"/>
    <property type="molecule type" value="Genomic_DNA"/>
</dbReference>
<dbReference type="PRINTS" id="PR00344">
    <property type="entry name" value="BCTRLSENSOR"/>
</dbReference>